<keyword evidence="4" id="KW-0804">Transcription</keyword>
<proteinExistence type="predicted"/>
<sequence length="797" mass="89715">MEIFNKKLTSVDLERQLVLPNNTKTEALPFHGPGDIVIPITIGHGGVQVDVRCSCRAGRLALTEGWVEIARTLRLNAGDVVALQREDHGRYKMTVRPMEIFIKKLTSVDIEKQLELPNDTRREALPPFNGYDIVIQSVGRRVKAGRLAFTRGWVEITRTLSFNAGDFVALRREDNGKYKMTVRSGTMEIFNKKLTSVDLERQLVLPNNTKTEALPFHGPGDIVIPITIGHGGVQVDVRCSCRAGRLALTEGWVEIARTLRLNAGDVVALQREDHGRYKMTIFNKKLTSVDLERQLVLPNNTKTEALPFHGPGDIVIPITIGHGGVQVDVRCSCRAGRLALTEGWVEIARTLRLNAGDVVALQREDHGRYKMTHFIAMEIFIKKLTSVDNERQLELPNDTRREALPPFNGSRDIVIPIKFGHDAVEVDVHWSCRAGRLALTKGWLVIAQNLNLNAGDFVALRREDNTINIDAMEIFLHPKFSQSISFIAMEIFIKKLTSVDIERQLELPNDTKRKALPPFHGSRDIEFPIKFGHDGVEVDVHCSDREGRLAFTRGWVEIARNLRLNAGDVVALRKEDNGRYKMTVRSGTMEVFNKKLMSVDLERQLELPHDTRREALPPFNGSRDIVIPIKFGHDGVEVDVHCSCRAGQLAFTRGWVRIARNLNFNAGDVVALRREDNGRCSGDLLGSQILSKHFIAMEIFIKKLTSVDIERQLELPNDTRREDLPPFNGSRDIEIPIKFGHNGVEVDIVCSCRAGRLALTRGWVEIARNLKLNAGDFVALRKEDNGRYKMTVRSGRT</sequence>
<dbReference type="SMART" id="SM01019">
    <property type="entry name" value="B3"/>
    <property type="match status" value="5"/>
</dbReference>
<comment type="subcellular location">
    <subcellularLocation>
        <location evidence="1">Nucleus</location>
    </subcellularLocation>
</comment>
<dbReference type="SUPFAM" id="SSF101936">
    <property type="entry name" value="DNA-binding pseudobarrel domain"/>
    <property type="match status" value="8"/>
</dbReference>
<feature type="domain" description="TF-B3" evidence="6">
    <location>
        <begin position="190"/>
        <end position="285"/>
    </location>
</feature>
<feature type="domain" description="TF-B3" evidence="6">
    <location>
        <begin position="4"/>
        <end position="99"/>
    </location>
</feature>
<feature type="domain" description="TF-B3" evidence="6">
    <location>
        <begin position="700"/>
        <end position="796"/>
    </location>
</feature>
<evidence type="ECO:0000259" key="6">
    <source>
        <dbReference type="SMART" id="SM01019"/>
    </source>
</evidence>
<dbReference type="GO" id="GO:0003677">
    <property type="term" value="F:DNA binding"/>
    <property type="evidence" value="ECO:0007669"/>
    <property type="project" value="UniProtKB-KW"/>
</dbReference>
<dbReference type="InterPro" id="IPR015300">
    <property type="entry name" value="DNA-bd_pseudobarrel_sf"/>
</dbReference>
<evidence type="ECO:0000256" key="4">
    <source>
        <dbReference type="ARBA" id="ARBA00023163"/>
    </source>
</evidence>
<protein>
    <recommendedName>
        <fullName evidence="6">TF-B3 domain-containing protein</fullName>
    </recommendedName>
</protein>
<organism evidence="7">
    <name type="scientific">Salix viminalis</name>
    <name type="common">Common osier</name>
    <name type="synonym">Basket willow</name>
    <dbReference type="NCBI Taxonomy" id="40686"/>
    <lineage>
        <taxon>Eukaryota</taxon>
        <taxon>Viridiplantae</taxon>
        <taxon>Streptophyta</taxon>
        <taxon>Embryophyta</taxon>
        <taxon>Tracheophyta</taxon>
        <taxon>Spermatophyta</taxon>
        <taxon>Magnoliopsida</taxon>
        <taxon>eudicotyledons</taxon>
        <taxon>Gunneridae</taxon>
        <taxon>Pentapetalae</taxon>
        <taxon>rosids</taxon>
        <taxon>fabids</taxon>
        <taxon>Malpighiales</taxon>
        <taxon>Salicaceae</taxon>
        <taxon>Saliceae</taxon>
        <taxon>Salix</taxon>
    </lineage>
</organism>
<name>A0A6N2M7W4_SALVM</name>
<evidence type="ECO:0000256" key="1">
    <source>
        <dbReference type="ARBA" id="ARBA00004123"/>
    </source>
</evidence>
<keyword evidence="5" id="KW-0539">Nucleus</keyword>
<keyword evidence="2" id="KW-0805">Transcription regulation</keyword>
<evidence type="ECO:0000313" key="7">
    <source>
        <dbReference type="EMBL" id="VFU50189.1"/>
    </source>
</evidence>
<feature type="domain" description="TF-B3" evidence="6">
    <location>
        <begin position="492"/>
        <end position="588"/>
    </location>
</feature>
<feature type="domain" description="TF-B3" evidence="6">
    <location>
        <begin position="101"/>
        <end position="186"/>
    </location>
</feature>
<evidence type="ECO:0000256" key="5">
    <source>
        <dbReference type="ARBA" id="ARBA00023242"/>
    </source>
</evidence>
<keyword evidence="3" id="KW-0238">DNA-binding</keyword>
<gene>
    <name evidence="7" type="ORF">SVIM_LOCUS333569</name>
</gene>
<dbReference type="AlphaFoldDB" id="A0A6N2M7W4"/>
<reference evidence="7" key="1">
    <citation type="submission" date="2019-03" db="EMBL/GenBank/DDBJ databases">
        <authorList>
            <person name="Mank J."/>
            <person name="Almeida P."/>
        </authorList>
    </citation>
    <scope>NUCLEOTIDE SEQUENCE</scope>
    <source>
        <strain evidence="7">78183</strain>
    </source>
</reference>
<dbReference type="CDD" id="cd10017">
    <property type="entry name" value="B3_DNA"/>
    <property type="match status" value="5"/>
</dbReference>
<evidence type="ECO:0000256" key="3">
    <source>
        <dbReference type="ARBA" id="ARBA00023125"/>
    </source>
</evidence>
<dbReference type="InterPro" id="IPR003340">
    <property type="entry name" value="B3_DNA-bd"/>
</dbReference>
<evidence type="ECO:0000256" key="2">
    <source>
        <dbReference type="ARBA" id="ARBA00023015"/>
    </source>
</evidence>
<dbReference type="GO" id="GO:0005634">
    <property type="term" value="C:nucleus"/>
    <property type="evidence" value="ECO:0007669"/>
    <property type="project" value="UniProtKB-SubCell"/>
</dbReference>
<accession>A0A6N2M7W4</accession>
<dbReference type="EMBL" id="CAADRP010001719">
    <property type="protein sequence ID" value="VFU50189.1"/>
    <property type="molecule type" value="Genomic_DNA"/>
</dbReference>
<dbReference type="Gene3D" id="2.40.330.10">
    <property type="entry name" value="DNA-binding pseudobarrel domain"/>
    <property type="match status" value="5"/>
</dbReference>